<dbReference type="Pfam" id="PF00156">
    <property type="entry name" value="Pribosyltran"/>
    <property type="match status" value="1"/>
</dbReference>
<accession>A0A9D1DGV5</accession>
<dbReference type="Proteomes" id="UP000824239">
    <property type="component" value="Unassembled WGS sequence"/>
</dbReference>
<protein>
    <submittedName>
        <fullName evidence="3">ComF family protein</fullName>
    </submittedName>
</protein>
<evidence type="ECO:0000256" key="1">
    <source>
        <dbReference type="ARBA" id="ARBA00008007"/>
    </source>
</evidence>
<sequence>MSALISWLLELFFPPKCMFCRRLLPDSARWCCDDCLAALPEWEGAAEKVPGFSGCAVAFSYEEPVRGAILRMKFQGLRAYIPQFARWMAVRVRAELAGRYDFVTWVPCSRRRRWQRGFDQAELLARALARELEAEVRPTLLKVRHNPPQSRTKSAAARRANVLGVYRILPGAPVSGAKILVVDDIITTGATLSACGQVLRLAGAADLVCAAIAATDHKDGAAQR</sequence>
<dbReference type="PANTHER" id="PTHR47505:SF1">
    <property type="entry name" value="DNA UTILIZATION PROTEIN YHGH"/>
    <property type="match status" value="1"/>
</dbReference>
<dbReference type="PANTHER" id="PTHR47505">
    <property type="entry name" value="DNA UTILIZATION PROTEIN YHGH"/>
    <property type="match status" value="1"/>
</dbReference>
<name>A0A9D1DGV5_9FIRM</name>
<dbReference type="EMBL" id="DVHE01000028">
    <property type="protein sequence ID" value="HIR50387.1"/>
    <property type="molecule type" value="Genomic_DNA"/>
</dbReference>
<organism evidence="3 4">
    <name type="scientific">Candidatus Avoscillospira avicola</name>
    <dbReference type="NCBI Taxonomy" id="2840706"/>
    <lineage>
        <taxon>Bacteria</taxon>
        <taxon>Bacillati</taxon>
        <taxon>Bacillota</taxon>
        <taxon>Clostridia</taxon>
        <taxon>Eubacteriales</taxon>
        <taxon>Oscillospiraceae</taxon>
        <taxon>Oscillospiraceae incertae sedis</taxon>
        <taxon>Candidatus Avoscillospira</taxon>
    </lineage>
</organism>
<evidence type="ECO:0000313" key="4">
    <source>
        <dbReference type="Proteomes" id="UP000824239"/>
    </source>
</evidence>
<reference evidence="3" key="2">
    <citation type="journal article" date="2021" name="PeerJ">
        <title>Extensive microbial diversity within the chicken gut microbiome revealed by metagenomics and culture.</title>
        <authorList>
            <person name="Gilroy R."/>
            <person name="Ravi A."/>
            <person name="Getino M."/>
            <person name="Pursley I."/>
            <person name="Horton D.L."/>
            <person name="Alikhan N.F."/>
            <person name="Baker D."/>
            <person name="Gharbi K."/>
            <person name="Hall N."/>
            <person name="Watson M."/>
            <person name="Adriaenssens E.M."/>
            <person name="Foster-Nyarko E."/>
            <person name="Jarju S."/>
            <person name="Secka A."/>
            <person name="Antonio M."/>
            <person name="Oren A."/>
            <person name="Chaudhuri R.R."/>
            <person name="La Ragione R."/>
            <person name="Hildebrand F."/>
            <person name="Pallen M.J."/>
        </authorList>
    </citation>
    <scope>NUCLEOTIDE SEQUENCE</scope>
    <source>
        <strain evidence="3">ChiBcec15-4380</strain>
    </source>
</reference>
<evidence type="ECO:0000313" key="3">
    <source>
        <dbReference type="EMBL" id="HIR50387.1"/>
    </source>
</evidence>
<comment type="similarity">
    <text evidence="1">Belongs to the ComF/GntX family.</text>
</comment>
<dbReference type="InterPro" id="IPR029057">
    <property type="entry name" value="PRTase-like"/>
</dbReference>
<proteinExistence type="inferred from homology"/>
<evidence type="ECO:0000259" key="2">
    <source>
        <dbReference type="Pfam" id="PF00156"/>
    </source>
</evidence>
<dbReference type="SUPFAM" id="SSF53271">
    <property type="entry name" value="PRTase-like"/>
    <property type="match status" value="1"/>
</dbReference>
<gene>
    <name evidence="3" type="ORF">IAA53_03745</name>
</gene>
<feature type="domain" description="Phosphoribosyltransferase" evidence="2">
    <location>
        <begin position="122"/>
        <end position="215"/>
    </location>
</feature>
<dbReference type="Gene3D" id="3.40.50.2020">
    <property type="match status" value="1"/>
</dbReference>
<dbReference type="InterPro" id="IPR000836">
    <property type="entry name" value="PRTase_dom"/>
</dbReference>
<dbReference type="InterPro" id="IPR051910">
    <property type="entry name" value="ComF/GntX_DNA_util-trans"/>
</dbReference>
<dbReference type="AlphaFoldDB" id="A0A9D1DGV5"/>
<comment type="caution">
    <text evidence="3">The sequence shown here is derived from an EMBL/GenBank/DDBJ whole genome shotgun (WGS) entry which is preliminary data.</text>
</comment>
<dbReference type="CDD" id="cd06223">
    <property type="entry name" value="PRTases_typeI"/>
    <property type="match status" value="1"/>
</dbReference>
<reference evidence="3" key="1">
    <citation type="submission" date="2020-10" db="EMBL/GenBank/DDBJ databases">
        <authorList>
            <person name="Gilroy R."/>
        </authorList>
    </citation>
    <scope>NUCLEOTIDE SEQUENCE</scope>
    <source>
        <strain evidence="3">ChiBcec15-4380</strain>
    </source>
</reference>